<dbReference type="EMBL" id="JAEPRA010000017">
    <property type="protein sequence ID" value="KAG2174000.1"/>
    <property type="molecule type" value="Genomic_DNA"/>
</dbReference>
<keyword evidence="4" id="KW-1185">Reference proteome</keyword>
<evidence type="ECO:0000256" key="1">
    <source>
        <dbReference type="SAM" id="SignalP"/>
    </source>
</evidence>
<gene>
    <name evidence="3" type="ORF">INT44_000114</name>
</gene>
<dbReference type="InterPro" id="IPR056124">
    <property type="entry name" value="DUF7707"/>
</dbReference>
<evidence type="ECO:0000313" key="3">
    <source>
        <dbReference type="EMBL" id="KAG2174000.1"/>
    </source>
</evidence>
<comment type="caution">
    <text evidence="3">The sequence shown here is derived from an EMBL/GenBank/DDBJ whole genome shotgun (WGS) entry which is preliminary data.</text>
</comment>
<accession>A0A8H7PHM3</accession>
<proteinExistence type="predicted"/>
<keyword evidence="1" id="KW-0732">Signal</keyword>
<feature type="domain" description="DUF7707" evidence="2">
    <location>
        <begin position="39"/>
        <end position="138"/>
    </location>
</feature>
<dbReference type="Pfam" id="PF24808">
    <property type="entry name" value="DUF7707"/>
    <property type="match status" value="1"/>
</dbReference>
<evidence type="ECO:0000313" key="4">
    <source>
        <dbReference type="Proteomes" id="UP000612746"/>
    </source>
</evidence>
<evidence type="ECO:0000259" key="2">
    <source>
        <dbReference type="Pfam" id="PF24808"/>
    </source>
</evidence>
<organism evidence="3 4">
    <name type="scientific">Umbelopsis vinacea</name>
    <dbReference type="NCBI Taxonomy" id="44442"/>
    <lineage>
        <taxon>Eukaryota</taxon>
        <taxon>Fungi</taxon>
        <taxon>Fungi incertae sedis</taxon>
        <taxon>Mucoromycota</taxon>
        <taxon>Mucoromycotina</taxon>
        <taxon>Umbelopsidomycetes</taxon>
        <taxon>Umbelopsidales</taxon>
        <taxon>Umbelopsidaceae</taxon>
        <taxon>Umbelopsis</taxon>
    </lineage>
</organism>
<reference evidence="3" key="1">
    <citation type="submission" date="2020-12" db="EMBL/GenBank/DDBJ databases">
        <title>Metabolic potential, ecology and presence of endohyphal bacteria is reflected in genomic diversity of Mucoromycotina.</title>
        <authorList>
            <person name="Muszewska A."/>
            <person name="Okrasinska A."/>
            <person name="Steczkiewicz K."/>
            <person name="Drgas O."/>
            <person name="Orlowska M."/>
            <person name="Perlinska-Lenart U."/>
            <person name="Aleksandrzak-Piekarczyk T."/>
            <person name="Szatraj K."/>
            <person name="Zielenkiewicz U."/>
            <person name="Pilsyk S."/>
            <person name="Malc E."/>
            <person name="Mieczkowski P."/>
            <person name="Kruszewska J.S."/>
            <person name="Biernat P."/>
            <person name="Pawlowska J."/>
        </authorList>
    </citation>
    <scope>NUCLEOTIDE SEQUENCE</scope>
    <source>
        <strain evidence="3">WA0000051536</strain>
    </source>
</reference>
<dbReference type="Proteomes" id="UP000612746">
    <property type="component" value="Unassembled WGS sequence"/>
</dbReference>
<sequence length="211" mass="22169">SLWSLALPIVSCLSSSHLASPSSTPAKPANLPSTTWVITSLDPSARDTLCARQVDFCSSNCVGVTEVLSNFCNASTLAFACTCKHPLSDALKWQWPVAVADCQGKLEECQSKCAAEPDPSRNSCTYDCISYYQCGTSNAPPAYLMTNNITDVPAYSASPTHTLGPGGSISGMESNAPNPSNSTSGSFKSYSLNVLPTALAFFVYISSIAQA</sequence>
<feature type="signal peptide" evidence="1">
    <location>
        <begin position="1"/>
        <end position="21"/>
    </location>
</feature>
<protein>
    <recommendedName>
        <fullName evidence="2">DUF7707 domain-containing protein</fullName>
    </recommendedName>
</protein>
<dbReference type="OrthoDB" id="1708823at2759"/>
<name>A0A8H7PHM3_9FUNG</name>
<feature type="chain" id="PRO_5034197944" description="DUF7707 domain-containing protein" evidence="1">
    <location>
        <begin position="22"/>
        <end position="211"/>
    </location>
</feature>
<dbReference type="AlphaFoldDB" id="A0A8H7PHM3"/>
<feature type="non-terminal residue" evidence="3">
    <location>
        <position position="1"/>
    </location>
</feature>